<reference evidence="2 3" key="1">
    <citation type="journal article" date="2016" name="Nat. Commun.">
        <title>Thousands of microbial genomes shed light on interconnected biogeochemical processes in an aquifer system.</title>
        <authorList>
            <person name="Anantharaman K."/>
            <person name="Brown C.T."/>
            <person name="Hug L.A."/>
            <person name="Sharon I."/>
            <person name="Castelle C.J."/>
            <person name="Probst A.J."/>
            <person name="Thomas B.C."/>
            <person name="Singh A."/>
            <person name="Wilkins M.J."/>
            <person name="Karaoz U."/>
            <person name="Brodie E.L."/>
            <person name="Williams K.H."/>
            <person name="Hubbard S.S."/>
            <person name="Banfield J.F."/>
        </authorList>
    </citation>
    <scope>NUCLEOTIDE SEQUENCE [LARGE SCALE GENOMIC DNA]</scope>
</reference>
<comment type="caution">
    <text evidence="2">The sequence shown here is derived from an EMBL/GenBank/DDBJ whole genome shotgun (WGS) entry which is preliminary data.</text>
</comment>
<evidence type="ECO:0000256" key="1">
    <source>
        <dbReference type="SAM" id="Phobius"/>
    </source>
</evidence>
<keyword evidence="1" id="KW-1133">Transmembrane helix</keyword>
<evidence type="ECO:0000313" key="2">
    <source>
        <dbReference type="EMBL" id="OGK50170.1"/>
    </source>
</evidence>
<dbReference type="AlphaFoldDB" id="A0A1F7J3H5"/>
<keyword evidence="1" id="KW-0472">Membrane</keyword>
<dbReference type="EMBL" id="MGAQ01000020">
    <property type="protein sequence ID" value="OGK50170.1"/>
    <property type="molecule type" value="Genomic_DNA"/>
</dbReference>
<evidence type="ECO:0000313" key="3">
    <source>
        <dbReference type="Proteomes" id="UP000178558"/>
    </source>
</evidence>
<keyword evidence="1" id="KW-0812">Transmembrane</keyword>
<dbReference type="Proteomes" id="UP000178558">
    <property type="component" value="Unassembled WGS sequence"/>
</dbReference>
<name>A0A1F7J3H5_9BACT</name>
<feature type="transmembrane region" description="Helical" evidence="1">
    <location>
        <begin position="7"/>
        <end position="27"/>
    </location>
</feature>
<feature type="transmembrane region" description="Helical" evidence="1">
    <location>
        <begin position="65"/>
        <end position="83"/>
    </location>
</feature>
<accession>A0A1F7J3H5</accession>
<proteinExistence type="predicted"/>
<feature type="transmembrane region" description="Helical" evidence="1">
    <location>
        <begin position="33"/>
        <end position="53"/>
    </location>
</feature>
<gene>
    <name evidence="2" type="ORF">A3B50_00080</name>
</gene>
<organism evidence="2 3">
    <name type="scientific">Candidatus Roizmanbacteria bacterium RIFCSPLOWO2_01_FULL_40_42</name>
    <dbReference type="NCBI Taxonomy" id="1802066"/>
    <lineage>
        <taxon>Bacteria</taxon>
        <taxon>Candidatus Roizmaniibacteriota</taxon>
    </lineage>
</organism>
<protein>
    <submittedName>
        <fullName evidence="2">Uncharacterized protein</fullName>
    </submittedName>
</protein>
<sequence length="85" mass="10023">MKKKTGAFLDYLVLITCSVFFLLFLRAFQGEKLVSFLVLLSFVSFYIIWGFLHHRREQTLHLKNVLEYILIGFCILILLTVVFSF</sequence>